<evidence type="ECO:0000259" key="2">
    <source>
        <dbReference type="Pfam" id="PF00905"/>
    </source>
</evidence>
<dbReference type="SUPFAM" id="SSF56601">
    <property type="entry name" value="beta-lactamase/transpeptidase-like"/>
    <property type="match status" value="1"/>
</dbReference>
<feature type="compositionally biased region" description="Low complexity" evidence="1">
    <location>
        <begin position="567"/>
        <end position="578"/>
    </location>
</feature>
<dbReference type="GO" id="GO:0071972">
    <property type="term" value="F:peptidoglycan L,D-transpeptidase activity"/>
    <property type="evidence" value="ECO:0007669"/>
    <property type="project" value="TreeGrafter"/>
</dbReference>
<dbReference type="Gene3D" id="3.90.1310.10">
    <property type="entry name" value="Penicillin-binding protein 2a (Domain 2)"/>
    <property type="match status" value="1"/>
</dbReference>
<organism evidence="3 4">
    <name type="scientific">Candidatus Ruthenibacterium merdavium</name>
    <dbReference type="NCBI Taxonomy" id="2838752"/>
    <lineage>
        <taxon>Bacteria</taxon>
        <taxon>Bacillati</taxon>
        <taxon>Bacillota</taxon>
        <taxon>Clostridia</taxon>
        <taxon>Eubacteriales</taxon>
        <taxon>Oscillospiraceae</taxon>
        <taxon>Ruthenibacterium</taxon>
    </lineage>
</organism>
<reference evidence="3" key="1">
    <citation type="journal article" date="2021" name="PeerJ">
        <title>Extensive microbial diversity within the chicken gut microbiome revealed by metagenomics and culture.</title>
        <authorList>
            <person name="Gilroy R."/>
            <person name="Ravi A."/>
            <person name="Getino M."/>
            <person name="Pursley I."/>
            <person name="Horton D.L."/>
            <person name="Alikhan N.F."/>
            <person name="Baker D."/>
            <person name="Gharbi K."/>
            <person name="Hall N."/>
            <person name="Watson M."/>
            <person name="Adriaenssens E.M."/>
            <person name="Foster-Nyarko E."/>
            <person name="Jarju S."/>
            <person name="Secka A."/>
            <person name="Antonio M."/>
            <person name="Oren A."/>
            <person name="Chaudhuri R.R."/>
            <person name="La Ragione R."/>
            <person name="Hildebrand F."/>
            <person name="Pallen M.J."/>
        </authorList>
    </citation>
    <scope>NUCLEOTIDE SEQUENCE</scope>
    <source>
        <strain evidence="3">5933</strain>
    </source>
</reference>
<evidence type="ECO:0000313" key="3">
    <source>
        <dbReference type="EMBL" id="HJC72731.1"/>
    </source>
</evidence>
<feature type="compositionally biased region" description="Acidic residues" evidence="1">
    <location>
        <begin position="547"/>
        <end position="558"/>
    </location>
</feature>
<protein>
    <submittedName>
        <fullName evidence="3">Penicillin-binding protein 2</fullName>
    </submittedName>
</protein>
<accession>A0A9D2TKS4</accession>
<proteinExistence type="predicted"/>
<dbReference type="SUPFAM" id="SSF56519">
    <property type="entry name" value="Penicillin binding protein dimerisation domain"/>
    <property type="match status" value="1"/>
</dbReference>
<dbReference type="PANTHER" id="PTHR30627:SF24">
    <property type="entry name" value="PENICILLIN-BINDING PROTEIN 4B"/>
    <property type="match status" value="1"/>
</dbReference>
<dbReference type="GO" id="GO:0071555">
    <property type="term" value="P:cell wall organization"/>
    <property type="evidence" value="ECO:0007669"/>
    <property type="project" value="TreeGrafter"/>
</dbReference>
<dbReference type="PANTHER" id="PTHR30627">
    <property type="entry name" value="PEPTIDOGLYCAN D,D-TRANSPEPTIDASE"/>
    <property type="match status" value="1"/>
</dbReference>
<dbReference type="EMBL" id="DWWA01000039">
    <property type="protein sequence ID" value="HJC72731.1"/>
    <property type="molecule type" value="Genomic_DNA"/>
</dbReference>
<dbReference type="Gene3D" id="3.40.710.10">
    <property type="entry name" value="DD-peptidase/beta-lactamase superfamily"/>
    <property type="match status" value="1"/>
</dbReference>
<dbReference type="AlphaFoldDB" id="A0A9D2TKS4"/>
<gene>
    <name evidence="3" type="ORF">H9698_08085</name>
</gene>
<reference evidence="3" key="2">
    <citation type="submission" date="2021-04" db="EMBL/GenBank/DDBJ databases">
        <authorList>
            <person name="Gilroy R."/>
        </authorList>
    </citation>
    <scope>NUCLEOTIDE SEQUENCE</scope>
    <source>
        <strain evidence="3">5933</strain>
    </source>
</reference>
<dbReference type="InterPro" id="IPR012338">
    <property type="entry name" value="Beta-lactam/transpept-like"/>
</dbReference>
<evidence type="ECO:0000256" key="1">
    <source>
        <dbReference type="SAM" id="MobiDB-lite"/>
    </source>
</evidence>
<dbReference type="GO" id="GO:0008658">
    <property type="term" value="F:penicillin binding"/>
    <property type="evidence" value="ECO:0007669"/>
    <property type="project" value="InterPro"/>
</dbReference>
<dbReference type="InterPro" id="IPR001460">
    <property type="entry name" value="PCN-bd_Tpept"/>
</dbReference>
<dbReference type="Pfam" id="PF00905">
    <property type="entry name" value="Transpeptidase"/>
    <property type="match status" value="1"/>
</dbReference>
<dbReference type="Proteomes" id="UP000823918">
    <property type="component" value="Unassembled WGS sequence"/>
</dbReference>
<name>A0A9D2TKS4_9FIRM</name>
<evidence type="ECO:0000313" key="4">
    <source>
        <dbReference type="Proteomes" id="UP000823918"/>
    </source>
</evidence>
<dbReference type="InterPro" id="IPR036138">
    <property type="entry name" value="PBP_dimer_sf"/>
</dbReference>
<comment type="caution">
    <text evidence="3">The sequence shown here is derived from an EMBL/GenBank/DDBJ whole genome shotgun (WGS) entry which is preliminary data.</text>
</comment>
<dbReference type="InterPro" id="IPR050515">
    <property type="entry name" value="Beta-lactam/transpept"/>
</dbReference>
<dbReference type="GO" id="GO:0005886">
    <property type="term" value="C:plasma membrane"/>
    <property type="evidence" value="ECO:0007669"/>
    <property type="project" value="TreeGrafter"/>
</dbReference>
<sequence>MQEKRLIVAAIAMIGVFSVLTARLVWLSTDQSARYAVQKQSETRLTLSEGRGNIYDCNRWKLTDWEYRTYGLFSPGKESYRTWFESVDATQKSDFYGSIQRAKPFLVQLQTEQKQPEFVFRQTQRYWSQPIAAHLIGYLDGEGSGVYGLEKACNDWLEQAGTKEEVVCTVDALGSYLNTGHDIPVLEETAGTGEALMLTLDARIQRLCEGIAQEQIDRGAIVVMETATGKIRASVSMPLFDPTNVAASIEKNDTSLINRPISGYSVGSVFKPIIAAQALKAGISADMTYECTGEYELNGHIYRCAYGKGHGVVNMTEAMEQSCNCYFIQLGLMLGAQQVHEAAQAAGCGQATPIVPGWNTTAGNLPTVDELQDQGQLASVSFGQGALLASPVQVAGFLNIFANDGTYIQPTYAQGIMDEESGEMLESYYRPIQRTVFDEAIAQRVQEMMISVVENGIGAAAEPRLTTAGGKTGTAQTGRYNEDDEELLDAWFGGFYPAEEPRYTIVVMMDSGTHGSSDAARVFADIADALYCFEGCPSEDAVPPTALEEESEEQEGEGQEIVAVLAEETQPQEIPTQQDGTEQIG</sequence>
<feature type="region of interest" description="Disordered" evidence="1">
    <location>
        <begin position="540"/>
        <end position="585"/>
    </location>
</feature>
<feature type="domain" description="Penicillin-binding protein transpeptidase" evidence="2">
    <location>
        <begin position="219"/>
        <end position="527"/>
    </location>
</feature>